<dbReference type="RefSeq" id="WP_138117702.1">
    <property type="nucleotide sequence ID" value="NZ_JAJPEZ010000032.1"/>
</dbReference>
<organism evidence="1 2">
    <name type="scientific">Lacticaseibacillus zeae</name>
    <name type="common">Lactobacillus zeae</name>
    <dbReference type="NCBI Taxonomy" id="57037"/>
    <lineage>
        <taxon>Bacteria</taxon>
        <taxon>Bacillati</taxon>
        <taxon>Bacillota</taxon>
        <taxon>Bacilli</taxon>
        <taxon>Lactobacillales</taxon>
        <taxon>Lactobacillaceae</taxon>
        <taxon>Lacticaseibacillus</taxon>
    </lineage>
</organism>
<accession>A0A5R8M1Y5</accession>
<comment type="caution">
    <text evidence="1">The sequence shown here is derived from an EMBL/GenBank/DDBJ whole genome shotgun (WGS) entry which is preliminary data.</text>
</comment>
<protein>
    <submittedName>
        <fullName evidence="1">Uncharacterized protein</fullName>
    </submittedName>
</protein>
<sequence>MPSQIEVMKTLQTANPQSVHIVKLIKVTERIGDGTPNDPVQFVDYYYTLDGEKVATSYNVQPEDV</sequence>
<dbReference type="Proteomes" id="UP000307781">
    <property type="component" value="Unassembled WGS sequence"/>
</dbReference>
<evidence type="ECO:0000313" key="2">
    <source>
        <dbReference type="Proteomes" id="UP000307781"/>
    </source>
</evidence>
<reference evidence="1 2" key="1">
    <citation type="submission" date="2019-05" db="EMBL/GenBank/DDBJ databases">
        <title>Genome-based reclassification of Lactobacillus casei as Lactobacillus casei subsp. casei. subsp.nov., description of Lactobacillus casei subsp. zeae subsp. nov., and emended description of Lactobacillus casei.</title>
        <authorList>
            <person name="Huang C.-H."/>
        </authorList>
    </citation>
    <scope>NUCLEOTIDE SEQUENCE [LARGE SCALE GENOMIC DNA]</scope>
    <source>
        <strain evidence="1 2">CRBIP24.58</strain>
    </source>
</reference>
<proteinExistence type="predicted"/>
<evidence type="ECO:0000313" key="1">
    <source>
        <dbReference type="EMBL" id="TLF43573.1"/>
    </source>
</evidence>
<gene>
    <name evidence="1" type="ORF">FEI14_01510</name>
</gene>
<dbReference type="AlphaFoldDB" id="A0A5R8M1Y5"/>
<dbReference type="EMBL" id="VBWN01000001">
    <property type="protein sequence ID" value="TLF43573.1"/>
    <property type="molecule type" value="Genomic_DNA"/>
</dbReference>
<name>A0A5R8M1Y5_LACZE</name>